<name>A0A6L3ZHL3_9FLAO</name>
<evidence type="ECO:0000313" key="3">
    <source>
        <dbReference type="Proteomes" id="UP000484164"/>
    </source>
</evidence>
<accession>A0A6L3ZHL3</accession>
<gene>
    <name evidence="2" type="ORF">F8C82_02880</name>
</gene>
<keyword evidence="1" id="KW-0812">Transmembrane</keyword>
<feature type="transmembrane region" description="Helical" evidence="1">
    <location>
        <begin position="52"/>
        <end position="71"/>
    </location>
</feature>
<proteinExistence type="predicted"/>
<organism evidence="2 3">
    <name type="scientific">Phaeocystidibacter marisrubri</name>
    <dbReference type="NCBI Taxonomy" id="1577780"/>
    <lineage>
        <taxon>Bacteria</taxon>
        <taxon>Pseudomonadati</taxon>
        <taxon>Bacteroidota</taxon>
        <taxon>Flavobacteriia</taxon>
        <taxon>Flavobacteriales</taxon>
        <taxon>Phaeocystidibacteraceae</taxon>
        <taxon>Phaeocystidibacter</taxon>
    </lineage>
</organism>
<evidence type="ECO:0008006" key="4">
    <source>
        <dbReference type="Google" id="ProtNLM"/>
    </source>
</evidence>
<dbReference type="EMBL" id="WBVQ01000001">
    <property type="protein sequence ID" value="KAB2817354.1"/>
    <property type="molecule type" value="Genomic_DNA"/>
</dbReference>
<keyword evidence="1" id="KW-0472">Membrane</keyword>
<evidence type="ECO:0000313" key="2">
    <source>
        <dbReference type="EMBL" id="KAB2817354.1"/>
    </source>
</evidence>
<dbReference type="RefSeq" id="WP_151691925.1">
    <property type="nucleotide sequence ID" value="NZ_BMGX01000002.1"/>
</dbReference>
<comment type="caution">
    <text evidence="2">The sequence shown here is derived from an EMBL/GenBank/DDBJ whole genome shotgun (WGS) entry which is preliminary data.</text>
</comment>
<reference evidence="2 3" key="1">
    <citation type="submission" date="2019-10" db="EMBL/GenBank/DDBJ databases">
        <title>Genome sequence of Phaeocystidibacter marisrubri JCM30614 (type strain).</title>
        <authorList>
            <person name="Bowman J.P."/>
        </authorList>
    </citation>
    <scope>NUCLEOTIDE SEQUENCE [LARGE SCALE GENOMIC DNA]</scope>
    <source>
        <strain evidence="2 3">JCM 30614</strain>
    </source>
</reference>
<keyword evidence="1" id="KW-1133">Transmembrane helix</keyword>
<dbReference type="OrthoDB" id="582675at2"/>
<evidence type="ECO:0000256" key="1">
    <source>
        <dbReference type="SAM" id="Phobius"/>
    </source>
</evidence>
<sequence length="173" mass="19655">MKFESRQKYPTWVLFLLGSSFSFAVVIILAVGHGPILEYFQDGPNAEKGAEVLTSLGFVVGVFLLMYLLLFRYPLYVRIDFEGVHYKAFPYVRTLKTIKWREIAEINTVTVEPLSEFGGWGYRIVPKVKRGIIMRGGSALRIVSSAHKTPYFLTITDGAMAKKAIDQYYKPSE</sequence>
<protein>
    <recommendedName>
        <fullName evidence="4">Bacterial Pleckstrin homology domain-containing protein</fullName>
    </recommendedName>
</protein>
<keyword evidence="3" id="KW-1185">Reference proteome</keyword>
<feature type="transmembrane region" description="Helical" evidence="1">
    <location>
        <begin position="12"/>
        <end position="32"/>
    </location>
</feature>
<dbReference type="AlphaFoldDB" id="A0A6L3ZHL3"/>
<dbReference type="Proteomes" id="UP000484164">
    <property type="component" value="Unassembled WGS sequence"/>
</dbReference>